<dbReference type="SUPFAM" id="SSF56801">
    <property type="entry name" value="Acetyl-CoA synthetase-like"/>
    <property type="match status" value="1"/>
</dbReference>
<dbReference type="PANTHER" id="PTHR43813:SF1">
    <property type="entry name" value="ACYL-ACTIVATING ENZYME 16, CHLOROPLASTIC-RELATED"/>
    <property type="match status" value="1"/>
</dbReference>
<dbReference type="InterPro" id="IPR042099">
    <property type="entry name" value="ANL_N_sf"/>
</dbReference>
<evidence type="ECO:0000313" key="2">
    <source>
        <dbReference type="EMBL" id="MBD1400522.1"/>
    </source>
</evidence>
<dbReference type="Pfam" id="PF23562">
    <property type="entry name" value="AMP-binding_C_3"/>
    <property type="match status" value="1"/>
</dbReference>
<sequence>MVAVITPQATLYDTLLAGCENYAEHSAFIYRAAGSEFQVSYAKLFEDALILAKAFASHKIGKGSKVMLLSDNRYGWIVTDFALISLGAISVPRGSDTPTCELEYILEHADCEFLVIETEALLKAHSPILKKMKKLRSVFVIEGGKTHRWFDNVYSYNDILDNRNITPTDREEFIARRYALNLDDTFTLIYTSGTTGNPKGVILTHRNIMYNVRTLPEIIALKETDSFVSILPSWHIFERACEYLALSQGCCTVYSSIKTFAADLETYKPTLVATVPRLWESMYTKINQTLEKQNPRKARMFKKLVAISATYRFHRRRLKNQQPRFHKLNPLVIAGHKLASLSMLVTLFLPYRFAQKKLAAVQARFGGRLRMAISGGGSLPAYLDEWIDAIGIRIVNAYGMTECAPAIAGRALNCEVFGTLGPPTKGTELRIVAEDGRILAAGEEGEIEVRGEQVFPGYYQDDTENHNAFTTDGFFRTGDLGKLTLSGELVITGRSKEIIVLASGENIDPSRIESTITQLPFVTDAVLVGQDKKGLGALIIPDMERLREFIADKAEQLTETKDQLLADQKVLDRVKAEINTLLNAKKGFKPFEKLQNIHFLDTEFTAGEELTNTLKKKRHIIETKYREIISKLLK</sequence>
<dbReference type="Pfam" id="PF00501">
    <property type="entry name" value="AMP-binding"/>
    <property type="match status" value="1"/>
</dbReference>
<protein>
    <submittedName>
        <fullName evidence="2">AMP-binding protein</fullName>
    </submittedName>
</protein>
<dbReference type="InterPro" id="IPR020845">
    <property type="entry name" value="AMP-binding_CS"/>
</dbReference>
<comment type="caution">
    <text evidence="2">The sequence shown here is derived from an EMBL/GenBank/DDBJ whole genome shotgun (WGS) entry which is preliminary data.</text>
</comment>
<proteinExistence type="predicted"/>
<reference evidence="2" key="1">
    <citation type="submission" date="2020-09" db="EMBL/GenBank/DDBJ databases">
        <title>Pelobacter alkaliphilus sp. nov., a novel anaerobic arsenate-reducing bacterium from terrestrial mud volcano.</title>
        <authorList>
            <person name="Khomyakova M.A."/>
            <person name="Merkel A.Y."/>
            <person name="Slobodkin A.I."/>
        </authorList>
    </citation>
    <scope>NUCLEOTIDE SEQUENCE</scope>
    <source>
        <strain evidence="2">M08fum</strain>
    </source>
</reference>
<dbReference type="PANTHER" id="PTHR43813">
    <property type="entry name" value="ACYL-ACTIVATING ENZYME 16, CHLOROPLASTIC-RELATED"/>
    <property type="match status" value="1"/>
</dbReference>
<dbReference type="Gene3D" id="3.40.50.12780">
    <property type="entry name" value="N-terminal domain of ligase-like"/>
    <property type="match status" value="1"/>
</dbReference>
<feature type="domain" description="AMP-dependent synthetase/ligase" evidence="1">
    <location>
        <begin position="19"/>
        <end position="459"/>
    </location>
</feature>
<dbReference type="AlphaFoldDB" id="A0A8J6QN42"/>
<keyword evidence="3" id="KW-1185">Reference proteome</keyword>
<accession>A0A8J6QN42</accession>
<dbReference type="InterPro" id="IPR000873">
    <property type="entry name" value="AMP-dep_synth/lig_dom"/>
</dbReference>
<dbReference type="Proteomes" id="UP000632828">
    <property type="component" value="Unassembled WGS sequence"/>
</dbReference>
<name>A0A8J6QN42_9BACT</name>
<dbReference type="PROSITE" id="PS00455">
    <property type="entry name" value="AMP_BINDING"/>
    <property type="match status" value="1"/>
</dbReference>
<evidence type="ECO:0000313" key="3">
    <source>
        <dbReference type="Proteomes" id="UP000632828"/>
    </source>
</evidence>
<organism evidence="2 3">
    <name type="scientific">Pelovirga terrestris</name>
    <dbReference type="NCBI Taxonomy" id="2771352"/>
    <lineage>
        <taxon>Bacteria</taxon>
        <taxon>Pseudomonadati</taxon>
        <taxon>Thermodesulfobacteriota</taxon>
        <taxon>Desulfuromonadia</taxon>
        <taxon>Geobacterales</taxon>
        <taxon>Geobacteraceae</taxon>
        <taxon>Pelovirga</taxon>
    </lineage>
</organism>
<dbReference type="EMBL" id="JACWUN010000007">
    <property type="protein sequence ID" value="MBD1400522.1"/>
    <property type="molecule type" value="Genomic_DNA"/>
</dbReference>
<dbReference type="InterPro" id="IPR052987">
    <property type="entry name" value="Chloroplast_AMP-bd_Enzymes"/>
</dbReference>
<gene>
    <name evidence="2" type="ORF">ICT70_07545</name>
</gene>
<evidence type="ECO:0000259" key="1">
    <source>
        <dbReference type="Pfam" id="PF00501"/>
    </source>
</evidence>